<dbReference type="PATRIC" id="fig|566551.4.peg.3328"/>
<feature type="compositionally biased region" description="Polar residues" evidence="1">
    <location>
        <begin position="1"/>
        <end position="21"/>
    </location>
</feature>
<comment type="caution">
    <text evidence="2">The sequence shown here is derived from an EMBL/GenBank/DDBJ whole genome shotgun (WGS) entry which is preliminary data.</text>
</comment>
<organism evidence="2 3">
    <name type="scientific">Cedecea davisae DSM 4568</name>
    <dbReference type="NCBI Taxonomy" id="566551"/>
    <lineage>
        <taxon>Bacteria</taxon>
        <taxon>Pseudomonadati</taxon>
        <taxon>Pseudomonadota</taxon>
        <taxon>Gammaproteobacteria</taxon>
        <taxon>Enterobacterales</taxon>
        <taxon>Enterobacteriaceae</taxon>
        <taxon>Cedecea</taxon>
    </lineage>
</organism>
<evidence type="ECO:0000256" key="1">
    <source>
        <dbReference type="SAM" id="MobiDB-lite"/>
    </source>
</evidence>
<accession>S3IMC2</accession>
<dbReference type="STRING" id="566551.HMPREF0201_03646"/>
<gene>
    <name evidence="2" type="ORF">HMPREF0201_03646</name>
</gene>
<dbReference type="HOGENOM" id="CLU_2750354_0_0_6"/>
<reference evidence="2 3" key="1">
    <citation type="submission" date="2013-04" db="EMBL/GenBank/DDBJ databases">
        <authorList>
            <person name="Weinstock G."/>
            <person name="Sodergren E."/>
            <person name="Lobos E.A."/>
            <person name="Fulton L."/>
            <person name="Fulton R."/>
            <person name="Courtney L."/>
            <person name="Fronick C."/>
            <person name="O'Laughlin M."/>
            <person name="Godfrey J."/>
            <person name="Wilson R.M."/>
            <person name="Miner T."/>
            <person name="Farmer C."/>
            <person name="Delehaunty K."/>
            <person name="Cordes M."/>
            <person name="Minx P."/>
            <person name="Tomlinson C."/>
            <person name="Chen J."/>
            <person name="Wollam A."/>
            <person name="Pepin K.H."/>
            <person name="Palsikar V.B."/>
            <person name="Zhang X."/>
            <person name="Suruliraj S."/>
            <person name="Perna N.T."/>
            <person name="Plunkett G."/>
            <person name="Warren W."/>
            <person name="Mitreva M."/>
            <person name="Mardis E.R."/>
            <person name="Wilson R.K."/>
        </authorList>
    </citation>
    <scope>NUCLEOTIDE SEQUENCE [LARGE SCALE GENOMIC DNA]</scope>
    <source>
        <strain evidence="2 3">DSM 4568</strain>
    </source>
</reference>
<name>S3IMC2_9ENTR</name>
<feature type="region of interest" description="Disordered" evidence="1">
    <location>
        <begin position="1"/>
        <end position="25"/>
    </location>
</feature>
<evidence type="ECO:0000313" key="2">
    <source>
        <dbReference type="EMBL" id="EPF14978.1"/>
    </source>
</evidence>
<dbReference type="Proteomes" id="UP000014585">
    <property type="component" value="Unassembled WGS sequence"/>
</dbReference>
<proteinExistence type="predicted"/>
<sequence>MRSNTMNIDSSAFTARQSNELNAHEKIKTLDEMASKEASPPNFGFTIMYEEWKQNILLSNGIKDDENADW</sequence>
<dbReference type="AlphaFoldDB" id="S3IMC2"/>
<dbReference type="EMBL" id="ATDT01000032">
    <property type="protein sequence ID" value="EPF14978.1"/>
    <property type="molecule type" value="Genomic_DNA"/>
</dbReference>
<protein>
    <submittedName>
        <fullName evidence="2">Uncharacterized protein</fullName>
    </submittedName>
</protein>
<evidence type="ECO:0000313" key="3">
    <source>
        <dbReference type="Proteomes" id="UP000014585"/>
    </source>
</evidence>